<dbReference type="PANTHER" id="PTHR16983">
    <property type="entry name" value="UPAR/LY6 DOMAIN-CONTAINING PROTEIN"/>
    <property type="match status" value="1"/>
</dbReference>
<feature type="signal peptide" evidence="6">
    <location>
        <begin position="1"/>
        <end position="20"/>
    </location>
</feature>
<dbReference type="GO" id="GO:0005886">
    <property type="term" value="C:plasma membrane"/>
    <property type="evidence" value="ECO:0007669"/>
    <property type="project" value="UniProtKB-SubCell"/>
</dbReference>
<keyword evidence="9" id="KW-1185">Reference proteome</keyword>
<dbReference type="InterPro" id="IPR016054">
    <property type="entry name" value="LY6_UPA_recep-like"/>
</dbReference>
<organism evidence="8 9">
    <name type="scientific">Megalops atlanticus</name>
    <name type="common">Tarpon</name>
    <name type="synonym">Clupea gigantea</name>
    <dbReference type="NCBI Taxonomy" id="7932"/>
    <lineage>
        <taxon>Eukaryota</taxon>
        <taxon>Metazoa</taxon>
        <taxon>Chordata</taxon>
        <taxon>Craniata</taxon>
        <taxon>Vertebrata</taxon>
        <taxon>Euteleostomi</taxon>
        <taxon>Actinopterygii</taxon>
        <taxon>Neopterygii</taxon>
        <taxon>Teleostei</taxon>
        <taxon>Elopiformes</taxon>
        <taxon>Megalopidae</taxon>
        <taxon>Megalops</taxon>
    </lineage>
</organism>
<keyword evidence="5" id="KW-0325">Glycoprotein</keyword>
<dbReference type="InterPro" id="IPR035076">
    <property type="entry name" value="Toxin/TOLIP"/>
</dbReference>
<dbReference type="SUPFAM" id="SSF57302">
    <property type="entry name" value="Snake toxin-like"/>
    <property type="match status" value="1"/>
</dbReference>
<protein>
    <recommendedName>
        <fullName evidence="7">UPAR/Ly6 domain-containing protein</fullName>
    </recommendedName>
</protein>
<feature type="domain" description="UPAR/Ly6" evidence="7">
    <location>
        <begin position="21"/>
        <end position="112"/>
    </location>
</feature>
<evidence type="ECO:0000313" key="8">
    <source>
        <dbReference type="EMBL" id="KAG7458262.1"/>
    </source>
</evidence>
<evidence type="ECO:0000259" key="7">
    <source>
        <dbReference type="SMART" id="SM00134"/>
    </source>
</evidence>
<proteinExistence type="predicted"/>
<dbReference type="InterPro" id="IPR051110">
    <property type="entry name" value="Ly-6/neurotoxin-like_GPI-ap"/>
</dbReference>
<dbReference type="FunFam" id="2.10.60.10:FF:000003">
    <property type="entry name" value="lymphocyte antigen 6E isoform X1"/>
    <property type="match status" value="1"/>
</dbReference>
<evidence type="ECO:0000256" key="2">
    <source>
        <dbReference type="ARBA" id="ARBA00022475"/>
    </source>
</evidence>
<keyword evidence="3 6" id="KW-0732">Signal</keyword>
<dbReference type="EMBL" id="JAFDVH010000021">
    <property type="protein sequence ID" value="KAG7458262.1"/>
    <property type="molecule type" value="Genomic_DNA"/>
</dbReference>
<accession>A0A9D3PH18</accession>
<feature type="chain" id="PRO_5038649507" description="UPAR/Ly6 domain-containing protein" evidence="6">
    <location>
        <begin position="21"/>
        <end position="126"/>
    </location>
</feature>
<dbReference type="Gene3D" id="2.10.60.10">
    <property type="entry name" value="CD59"/>
    <property type="match status" value="1"/>
</dbReference>
<comment type="caution">
    <text evidence="8">The sequence shown here is derived from an EMBL/GenBank/DDBJ whole genome shotgun (WGS) entry which is preliminary data.</text>
</comment>
<dbReference type="SMART" id="SM00134">
    <property type="entry name" value="LU"/>
    <property type="match status" value="1"/>
</dbReference>
<dbReference type="Pfam" id="PF00087">
    <property type="entry name" value="Toxin_TOLIP"/>
    <property type="match status" value="1"/>
</dbReference>
<name>A0A9D3PH18_MEGAT</name>
<evidence type="ECO:0000256" key="1">
    <source>
        <dbReference type="ARBA" id="ARBA00004236"/>
    </source>
</evidence>
<evidence type="ECO:0000256" key="6">
    <source>
        <dbReference type="SAM" id="SignalP"/>
    </source>
</evidence>
<gene>
    <name evidence="8" type="ORF">MATL_G00236220</name>
</gene>
<keyword evidence="2" id="KW-1003">Cell membrane</keyword>
<dbReference type="AlphaFoldDB" id="A0A9D3PH18"/>
<evidence type="ECO:0000256" key="3">
    <source>
        <dbReference type="ARBA" id="ARBA00022729"/>
    </source>
</evidence>
<evidence type="ECO:0000256" key="5">
    <source>
        <dbReference type="ARBA" id="ARBA00023180"/>
    </source>
</evidence>
<evidence type="ECO:0000313" key="9">
    <source>
        <dbReference type="Proteomes" id="UP001046870"/>
    </source>
</evidence>
<comment type="subcellular location">
    <subcellularLocation>
        <location evidence="1">Cell membrane</location>
    </subcellularLocation>
</comment>
<sequence length="126" mass="12882">METTHILLLAIAFGGLSVEALQCYSCTGTNSNTQCNQNTQNCSSLEDTCMTTVTTVLGIQSISKTCTLSTTCATASAGNINLVVGGNSVTCCATNLCNVNGFALTRLNLLLLGLPAALLALTLGTV</sequence>
<dbReference type="Proteomes" id="UP001046870">
    <property type="component" value="Chromosome 21"/>
</dbReference>
<dbReference type="InterPro" id="IPR045860">
    <property type="entry name" value="Snake_toxin-like_sf"/>
</dbReference>
<keyword evidence="4" id="KW-0472">Membrane</keyword>
<dbReference type="PANTHER" id="PTHR16983:SF10">
    <property type="entry name" value="PROTEIN QUIVER"/>
    <property type="match status" value="1"/>
</dbReference>
<reference evidence="8" key="1">
    <citation type="submission" date="2021-01" db="EMBL/GenBank/DDBJ databases">
        <authorList>
            <person name="Zahm M."/>
            <person name="Roques C."/>
            <person name="Cabau C."/>
            <person name="Klopp C."/>
            <person name="Donnadieu C."/>
            <person name="Jouanno E."/>
            <person name="Lampietro C."/>
            <person name="Louis A."/>
            <person name="Herpin A."/>
            <person name="Echchiki A."/>
            <person name="Berthelot C."/>
            <person name="Parey E."/>
            <person name="Roest-Crollius H."/>
            <person name="Braasch I."/>
            <person name="Postlethwait J."/>
            <person name="Bobe J."/>
            <person name="Montfort J."/>
            <person name="Bouchez O."/>
            <person name="Begum T."/>
            <person name="Mejri S."/>
            <person name="Adams A."/>
            <person name="Chen W.-J."/>
            <person name="Guiguen Y."/>
        </authorList>
    </citation>
    <scope>NUCLEOTIDE SEQUENCE</scope>
    <source>
        <strain evidence="8">YG-15Mar2019-1</strain>
        <tissue evidence="8">Brain</tissue>
    </source>
</reference>
<evidence type="ECO:0000256" key="4">
    <source>
        <dbReference type="ARBA" id="ARBA00023136"/>
    </source>
</evidence>